<evidence type="ECO:0000256" key="2">
    <source>
        <dbReference type="ARBA" id="ARBA00010069"/>
    </source>
</evidence>
<dbReference type="GO" id="GO:0051787">
    <property type="term" value="F:misfolded protein binding"/>
    <property type="evidence" value="ECO:0007669"/>
    <property type="project" value="TreeGrafter"/>
</dbReference>
<evidence type="ECO:0000256" key="6">
    <source>
        <dbReference type="ARBA" id="ARBA00023180"/>
    </source>
</evidence>
<feature type="coiled-coil region" evidence="8">
    <location>
        <begin position="77"/>
        <end position="114"/>
    </location>
</feature>
<evidence type="ECO:0000256" key="5">
    <source>
        <dbReference type="ARBA" id="ARBA00023157"/>
    </source>
</evidence>
<evidence type="ECO:0000256" key="7">
    <source>
        <dbReference type="RuleBase" id="RU000629"/>
    </source>
</evidence>
<dbReference type="SMART" id="SM00035">
    <property type="entry name" value="CLa"/>
    <property type="match status" value="1"/>
</dbReference>
<accession>A0AA88NHQ2</accession>
<organism evidence="12 13">
    <name type="scientific">Channa striata</name>
    <name type="common">Snakehead murrel</name>
    <name type="synonym">Ophicephalus striatus</name>
    <dbReference type="NCBI Taxonomy" id="64152"/>
    <lineage>
        <taxon>Eukaryota</taxon>
        <taxon>Metazoa</taxon>
        <taxon>Chordata</taxon>
        <taxon>Craniata</taxon>
        <taxon>Vertebrata</taxon>
        <taxon>Euteleostomi</taxon>
        <taxon>Actinopterygii</taxon>
        <taxon>Neopterygii</taxon>
        <taxon>Teleostei</taxon>
        <taxon>Neoteleostei</taxon>
        <taxon>Acanthomorphata</taxon>
        <taxon>Anabantaria</taxon>
        <taxon>Anabantiformes</taxon>
        <taxon>Channoidei</taxon>
        <taxon>Channidae</taxon>
        <taxon>Channa</taxon>
    </lineage>
</organism>
<dbReference type="Proteomes" id="UP001187415">
    <property type="component" value="Unassembled WGS sequence"/>
</dbReference>
<evidence type="ECO:0000259" key="11">
    <source>
        <dbReference type="SMART" id="SM00035"/>
    </source>
</evidence>
<sequence length="457" mass="52288">MLMMMMMLKKKGSKTLAVVALLLASANCIVPPSKEDLKQLSLQGEKYLDLQIENAINGVREMKNVMQKSSEDHNKFLDSLEKTKKEKEEAMHTAQEMEAKLEQEEEVCNETMKALWEECKPCLRNTCVKYYSKTCSSGSGLVGRQLEEVLNRTSPFSIWINGEKIDFLEQEGRRQSKEFKNLEEKYTEMADGVDTVFSDSMKVADHIHYSPPVFFLPGFLGPYRRLSRSIRSLFHDPFQGFRSYFSPMMGMGRNFFGSMDSMMDIDADTLPNEDGSMNEDVVITKPFGNGRMTCREIRRNSAGCLKFREECQKCQEIQHVDCSGKKPLEGPLKVELEKALELAERFTQQYNSLLKRFEEQMFNTSSVLDMFNRHFGWVSSLANNTDSKEGIFRIHTVLCGEPDEKQPGETNVSVQLFDSPSMNFTVSADIPWTDPKFSEVVAQEALDRYKKTSIVVK</sequence>
<proteinExistence type="inferred from homology"/>
<dbReference type="Pfam" id="PF01093">
    <property type="entry name" value="Clusterin"/>
    <property type="match status" value="1"/>
</dbReference>
<comment type="similarity">
    <text evidence="2 7">Belongs to the clusterin family.</text>
</comment>
<dbReference type="SMART" id="SM00030">
    <property type="entry name" value="CLb"/>
    <property type="match status" value="1"/>
</dbReference>
<keyword evidence="5" id="KW-1015">Disulfide bond</keyword>
<feature type="chain" id="PRO_5041684009" description="Clusterin" evidence="9">
    <location>
        <begin position="29"/>
        <end position="457"/>
    </location>
</feature>
<keyword evidence="4 9" id="KW-0732">Signal</keyword>
<feature type="domain" description="Clusterin C-terminal" evidence="11">
    <location>
        <begin position="229"/>
        <end position="450"/>
    </location>
</feature>
<dbReference type="PANTHER" id="PTHR10970">
    <property type="entry name" value="CLUSTERIN"/>
    <property type="match status" value="1"/>
</dbReference>
<comment type="caution">
    <text evidence="12">The sequence shown here is derived from an EMBL/GenBank/DDBJ whole genome shotgun (WGS) entry which is preliminary data.</text>
</comment>
<keyword evidence="13" id="KW-1185">Reference proteome</keyword>
<keyword evidence="3" id="KW-0964">Secreted</keyword>
<evidence type="ECO:0000256" key="1">
    <source>
        <dbReference type="ARBA" id="ARBA00004613"/>
    </source>
</evidence>
<dbReference type="InterPro" id="IPR000753">
    <property type="entry name" value="Clusterin-like"/>
</dbReference>
<comment type="subcellular location">
    <subcellularLocation>
        <location evidence="1">Secreted</location>
    </subcellularLocation>
</comment>
<evidence type="ECO:0000256" key="4">
    <source>
        <dbReference type="ARBA" id="ARBA00022729"/>
    </source>
</evidence>
<dbReference type="GO" id="GO:0005615">
    <property type="term" value="C:extracellular space"/>
    <property type="evidence" value="ECO:0007669"/>
    <property type="project" value="TreeGrafter"/>
</dbReference>
<evidence type="ECO:0000256" key="8">
    <source>
        <dbReference type="SAM" id="Coils"/>
    </source>
</evidence>
<feature type="domain" description="Clusterin N-terminal" evidence="10">
    <location>
        <begin position="33"/>
        <end position="228"/>
    </location>
</feature>
<dbReference type="InterPro" id="IPR016015">
    <property type="entry name" value="Clusterin_C"/>
</dbReference>
<dbReference type="PANTHER" id="PTHR10970:SF1">
    <property type="entry name" value="CLUSTERIN"/>
    <property type="match status" value="1"/>
</dbReference>
<dbReference type="GO" id="GO:0005634">
    <property type="term" value="C:nucleus"/>
    <property type="evidence" value="ECO:0007669"/>
    <property type="project" value="TreeGrafter"/>
</dbReference>
<dbReference type="AlphaFoldDB" id="A0AA88NHQ2"/>
<gene>
    <name evidence="12" type="ORF">Q5P01_004696</name>
</gene>
<protein>
    <recommendedName>
        <fullName evidence="7">Clusterin</fullName>
    </recommendedName>
</protein>
<keyword evidence="8" id="KW-0175">Coiled coil</keyword>
<name>A0AA88NHQ2_CHASR</name>
<evidence type="ECO:0000256" key="9">
    <source>
        <dbReference type="SAM" id="SignalP"/>
    </source>
</evidence>
<reference evidence="12" key="1">
    <citation type="submission" date="2023-07" db="EMBL/GenBank/DDBJ databases">
        <title>Chromosome-level Genome Assembly of Striped Snakehead (Channa striata).</title>
        <authorList>
            <person name="Liu H."/>
        </authorList>
    </citation>
    <scope>NUCLEOTIDE SEQUENCE</scope>
    <source>
        <strain evidence="12">Gz</strain>
        <tissue evidence="12">Muscle</tissue>
    </source>
</reference>
<feature type="signal peptide" evidence="9">
    <location>
        <begin position="1"/>
        <end position="28"/>
    </location>
</feature>
<evidence type="ECO:0000313" key="12">
    <source>
        <dbReference type="EMBL" id="KAK2855961.1"/>
    </source>
</evidence>
<evidence type="ECO:0000259" key="10">
    <source>
        <dbReference type="SMART" id="SM00030"/>
    </source>
</evidence>
<dbReference type="EMBL" id="JAUPFM010000003">
    <property type="protein sequence ID" value="KAK2855961.1"/>
    <property type="molecule type" value="Genomic_DNA"/>
</dbReference>
<dbReference type="InterPro" id="IPR016014">
    <property type="entry name" value="Clusterin_N"/>
</dbReference>
<evidence type="ECO:0000313" key="13">
    <source>
        <dbReference type="Proteomes" id="UP001187415"/>
    </source>
</evidence>
<keyword evidence="6" id="KW-0325">Glycoprotein</keyword>
<evidence type="ECO:0000256" key="3">
    <source>
        <dbReference type="ARBA" id="ARBA00022525"/>
    </source>
</evidence>